<keyword evidence="1" id="KW-0175">Coiled coil</keyword>
<dbReference type="EMBL" id="BEGY01000043">
    <property type="protein sequence ID" value="GAX79528.1"/>
    <property type="molecule type" value="Genomic_DNA"/>
</dbReference>
<evidence type="ECO:0000313" key="4">
    <source>
        <dbReference type="Proteomes" id="UP000232323"/>
    </source>
</evidence>
<evidence type="ECO:0000256" key="1">
    <source>
        <dbReference type="SAM" id="Coils"/>
    </source>
</evidence>
<dbReference type="AlphaFoldDB" id="A0A250X8X3"/>
<accession>A0A250X8X3</accession>
<feature type="coiled-coil region" evidence="1">
    <location>
        <begin position="119"/>
        <end position="267"/>
    </location>
</feature>
<keyword evidence="4" id="KW-1185">Reference proteome</keyword>
<sequence>MTGGSIGSVDRIQKTVVRISVFNKTLLLLLIPLKRLDNMIAAISHLQSALARNSTANMRNNPTEEFKKQQEDFNEHMLKDSAEILSKIVASFHSEMKTVLDEVVNQTHDFWVNMLHKQVELHQATEQNLKRQLDEANSKFKENMGSHGQRVQELVIEVEELKNMLEEQQEREKAKVAHLTAQLNSSDKALEEAGGTYKELVQDLNIKLATAQASLRDAELKGQQKRLVLGQTVESQQKQLEDLIEQLRKSRLQVEELEMRNKKLTAVSQHLLGKHHVKQQQQAATYFSVAASAAAVIASAAEDFPALQGTAAVPEEESTSATLVLDETATVKDNSPLGNTDSLRTRISAAMRPPPLVSSATSKTRQMIHAVSGESSEAAAEAPLSTPSEIHAVGIVHNEVGDKSLDKGSSHVPNDEGK</sequence>
<evidence type="ECO:0000256" key="2">
    <source>
        <dbReference type="SAM" id="MobiDB-lite"/>
    </source>
</evidence>
<gene>
    <name evidence="3" type="ORF">CEUSTIGMA_g6969.t1</name>
</gene>
<evidence type="ECO:0000313" key="3">
    <source>
        <dbReference type="EMBL" id="GAX79528.1"/>
    </source>
</evidence>
<protein>
    <submittedName>
        <fullName evidence="3">Uncharacterized protein</fullName>
    </submittedName>
</protein>
<dbReference type="Proteomes" id="UP000232323">
    <property type="component" value="Unassembled WGS sequence"/>
</dbReference>
<comment type="caution">
    <text evidence="3">The sequence shown here is derived from an EMBL/GenBank/DDBJ whole genome shotgun (WGS) entry which is preliminary data.</text>
</comment>
<organism evidence="3 4">
    <name type="scientific">Chlamydomonas eustigma</name>
    <dbReference type="NCBI Taxonomy" id="1157962"/>
    <lineage>
        <taxon>Eukaryota</taxon>
        <taxon>Viridiplantae</taxon>
        <taxon>Chlorophyta</taxon>
        <taxon>core chlorophytes</taxon>
        <taxon>Chlorophyceae</taxon>
        <taxon>CS clade</taxon>
        <taxon>Chlamydomonadales</taxon>
        <taxon>Chlamydomonadaceae</taxon>
        <taxon>Chlamydomonas</taxon>
    </lineage>
</organism>
<feature type="compositionally biased region" description="Low complexity" evidence="2">
    <location>
        <begin position="374"/>
        <end position="389"/>
    </location>
</feature>
<reference evidence="3 4" key="1">
    <citation type="submission" date="2017-08" db="EMBL/GenBank/DDBJ databases">
        <title>Acidophilic green algal genome provides insights into adaptation to an acidic environment.</title>
        <authorList>
            <person name="Hirooka S."/>
            <person name="Hirose Y."/>
            <person name="Kanesaki Y."/>
            <person name="Higuchi S."/>
            <person name="Fujiwara T."/>
            <person name="Onuma R."/>
            <person name="Era A."/>
            <person name="Ohbayashi R."/>
            <person name="Uzuka A."/>
            <person name="Nozaki H."/>
            <person name="Yoshikawa H."/>
            <person name="Miyagishima S.Y."/>
        </authorList>
    </citation>
    <scope>NUCLEOTIDE SEQUENCE [LARGE SCALE GENOMIC DNA]</scope>
    <source>
        <strain evidence="3 4">NIES-2499</strain>
    </source>
</reference>
<proteinExistence type="predicted"/>
<feature type="compositionally biased region" description="Basic and acidic residues" evidence="2">
    <location>
        <begin position="399"/>
        <end position="418"/>
    </location>
</feature>
<feature type="region of interest" description="Disordered" evidence="2">
    <location>
        <begin position="370"/>
        <end position="418"/>
    </location>
</feature>
<name>A0A250X8X3_9CHLO</name>
<dbReference type="OrthoDB" id="74178at2759"/>